<dbReference type="AlphaFoldDB" id="A0AA39NQW2"/>
<accession>A0AA39NQW2</accession>
<organism evidence="1 2">
    <name type="scientific">Armillaria tabescens</name>
    <name type="common">Ringless honey mushroom</name>
    <name type="synonym">Agaricus tabescens</name>
    <dbReference type="NCBI Taxonomy" id="1929756"/>
    <lineage>
        <taxon>Eukaryota</taxon>
        <taxon>Fungi</taxon>
        <taxon>Dikarya</taxon>
        <taxon>Basidiomycota</taxon>
        <taxon>Agaricomycotina</taxon>
        <taxon>Agaricomycetes</taxon>
        <taxon>Agaricomycetidae</taxon>
        <taxon>Agaricales</taxon>
        <taxon>Marasmiineae</taxon>
        <taxon>Physalacriaceae</taxon>
        <taxon>Desarmillaria</taxon>
    </lineage>
</organism>
<dbReference type="Proteomes" id="UP001175211">
    <property type="component" value="Unassembled WGS sequence"/>
</dbReference>
<comment type="caution">
    <text evidence="1">The sequence shown here is derived from an EMBL/GenBank/DDBJ whole genome shotgun (WGS) entry which is preliminary data.</text>
</comment>
<proteinExistence type="predicted"/>
<name>A0AA39NQW2_ARMTA</name>
<evidence type="ECO:0000313" key="2">
    <source>
        <dbReference type="Proteomes" id="UP001175211"/>
    </source>
</evidence>
<dbReference type="RefSeq" id="XP_060339992.1">
    <property type="nucleotide sequence ID" value="XM_060469119.1"/>
</dbReference>
<dbReference type="EMBL" id="JAUEPS010000001">
    <property type="protein sequence ID" value="KAK0470199.1"/>
    <property type="molecule type" value="Genomic_DNA"/>
</dbReference>
<reference evidence="1" key="1">
    <citation type="submission" date="2023-06" db="EMBL/GenBank/DDBJ databases">
        <authorList>
            <consortium name="Lawrence Berkeley National Laboratory"/>
            <person name="Ahrendt S."/>
            <person name="Sahu N."/>
            <person name="Indic B."/>
            <person name="Wong-Bajracharya J."/>
            <person name="Merenyi Z."/>
            <person name="Ke H.-M."/>
            <person name="Monk M."/>
            <person name="Kocsube S."/>
            <person name="Drula E."/>
            <person name="Lipzen A."/>
            <person name="Balint B."/>
            <person name="Henrissat B."/>
            <person name="Andreopoulos B."/>
            <person name="Martin F.M."/>
            <person name="Harder C.B."/>
            <person name="Rigling D."/>
            <person name="Ford K.L."/>
            <person name="Foster G.D."/>
            <person name="Pangilinan J."/>
            <person name="Papanicolaou A."/>
            <person name="Barry K."/>
            <person name="LaButti K."/>
            <person name="Viragh M."/>
            <person name="Koriabine M."/>
            <person name="Yan M."/>
            <person name="Riley R."/>
            <person name="Champramary S."/>
            <person name="Plett K.L."/>
            <person name="Tsai I.J."/>
            <person name="Slot J."/>
            <person name="Sipos G."/>
            <person name="Plett J."/>
            <person name="Nagy L.G."/>
            <person name="Grigoriev I.V."/>
        </authorList>
    </citation>
    <scope>NUCLEOTIDE SEQUENCE</scope>
    <source>
        <strain evidence="1">CCBAS 213</strain>
    </source>
</reference>
<keyword evidence="2" id="KW-1185">Reference proteome</keyword>
<dbReference type="GeneID" id="85352667"/>
<sequence>MAPASTYPAEEEAWIQVKLQEYLPMLGCGKARAQEQPAPQDDKDASNAVSRFMKEFEQNFNYSTKTPKELKTHRANFKGNFHTFKLAKLHKLHKRIYNEYFSTPGPSMSVATSSDGPSATSSTIPIVVSTKNDHSNTIFSNLPDPTGCALFISSIRNEVNMDINDFRKENGIGGRKHAEQKEWDDQARALIASKPSSIYQNQERLNRDLTSVLYHLRGPDAHQVGNAAFLVLYVALWAKYWVSQAVYT</sequence>
<gene>
    <name evidence="1" type="ORF">EV420DRAFT_1473281</name>
</gene>
<evidence type="ECO:0000313" key="1">
    <source>
        <dbReference type="EMBL" id="KAK0470199.1"/>
    </source>
</evidence>
<protein>
    <submittedName>
        <fullName evidence="1">Uncharacterized protein</fullName>
    </submittedName>
</protein>